<evidence type="ECO:0000313" key="3">
    <source>
        <dbReference type="Proteomes" id="UP000027037"/>
    </source>
</evidence>
<reference evidence="2 3" key="1">
    <citation type="journal article" date="2014" name="Antonie Van Leeuwenhoek">
        <title>Hyphomonas beringensis sp. nov. and Hyphomonas chukchiensis sp. nov., isolated from surface seawater of the Bering Sea and Chukchi Sea.</title>
        <authorList>
            <person name="Li C."/>
            <person name="Lai Q."/>
            <person name="Li G."/>
            <person name="Dong C."/>
            <person name="Wang J."/>
            <person name="Liao Y."/>
            <person name="Shao Z."/>
        </authorList>
    </citation>
    <scope>NUCLEOTIDE SEQUENCE [LARGE SCALE GENOMIC DNA]</scope>
    <source>
        <strain evidence="2 3">25B14_1</strain>
    </source>
</reference>
<gene>
    <name evidence="2" type="ORF">HY29_04070</name>
</gene>
<name>A0A062TWQ9_9PROT</name>
<dbReference type="Proteomes" id="UP000027037">
    <property type="component" value="Unassembled WGS sequence"/>
</dbReference>
<dbReference type="InterPro" id="IPR001646">
    <property type="entry name" value="5peptide_repeat"/>
</dbReference>
<keyword evidence="1" id="KW-0472">Membrane</keyword>
<evidence type="ECO:0000313" key="2">
    <source>
        <dbReference type="EMBL" id="KCZ52466.1"/>
    </source>
</evidence>
<accession>A0A062TWQ9</accession>
<feature type="transmembrane region" description="Helical" evidence="1">
    <location>
        <begin position="669"/>
        <end position="693"/>
    </location>
</feature>
<sequence>MAISQEWWDRWWDKDYSWDGLAKKDWRGWIVPEDGVPVPAADGVEGRQATLQDYWRRAGVAGDVERPEFQCPKTGRRFTRVHLPLTFRDGSQTLKGAEDDAFGRDVNATLSAVLSDEVIETKFDDVARIEGADHRLQWQGAIIGDFDLNKLSTLSRLDCERIPISINAHLAAFFGETQFRQADFLGDADFSYAAFGMYVTFEKASFHTNARFHYAIFSGESHFTDSIFSEWAIFNNSIFLGHALFNRVAFAKFCSFHSAVFWRQAIFGAAAFSEGVSFQSTAFLEIANFSKAVFFGDANFSGEGRSLTSERVDQSIALSSQAGDTGVALEGRLTGEPAALSIARRSVKRFNAKGAMFLGPADFSNRDILNGPSTNESDFHGAHFFHIFKLHGSVLHRGINFGSTNVKLAVERGKTKARFLPVPDALKAGLENLKRAIPEKPQQPAGDAPEWQKEQYVREAAKWSAVYEGDIEAFQKWRQAEALAFKRGPRGDRIEYFRALEDCYRTLKLFNEDRRDRVEEGRFHRLELIARRRRGRPKYTTLQQLAFWQEKEGISLRERIMSRIYGGASNYGNSVARPLVCLIIGMFLFALAYMMMGDWFIYAPNWKHFGEAMAFSLGQVLPFGPWDAPDPCTAIGQMLDPLTGPAQAACKQHLGDGFEHRLYINGTPIGLRLLASLQSLSAIILVFLSGLAIRRRFQIN</sequence>
<dbReference type="PATRIC" id="fig|1280946.3.peg.2872"/>
<keyword evidence="1" id="KW-1133">Transmembrane helix</keyword>
<dbReference type="Pfam" id="PF13576">
    <property type="entry name" value="Pentapeptide_3"/>
    <property type="match status" value="1"/>
</dbReference>
<comment type="caution">
    <text evidence="2">The sequence shown here is derived from an EMBL/GenBank/DDBJ whole genome shotgun (WGS) entry which is preliminary data.</text>
</comment>
<dbReference type="STRING" id="1280946.HY29_04070"/>
<keyword evidence="1" id="KW-0812">Transmembrane</keyword>
<evidence type="ECO:0008006" key="4">
    <source>
        <dbReference type="Google" id="ProtNLM"/>
    </source>
</evidence>
<evidence type="ECO:0000256" key="1">
    <source>
        <dbReference type="SAM" id="Phobius"/>
    </source>
</evidence>
<proteinExistence type="predicted"/>
<dbReference type="eggNOG" id="COG1357">
    <property type="taxonomic scope" value="Bacteria"/>
</dbReference>
<organism evidence="2 3">
    <name type="scientific">Hyphomonas beringensis</name>
    <dbReference type="NCBI Taxonomy" id="1280946"/>
    <lineage>
        <taxon>Bacteria</taxon>
        <taxon>Pseudomonadati</taxon>
        <taxon>Pseudomonadota</taxon>
        <taxon>Alphaproteobacteria</taxon>
        <taxon>Hyphomonadales</taxon>
        <taxon>Hyphomonadaceae</taxon>
        <taxon>Hyphomonas</taxon>
    </lineage>
</organism>
<dbReference type="AlphaFoldDB" id="A0A062TWQ9"/>
<feature type="transmembrane region" description="Helical" evidence="1">
    <location>
        <begin position="579"/>
        <end position="602"/>
    </location>
</feature>
<dbReference type="EMBL" id="AWFF01000065">
    <property type="protein sequence ID" value="KCZ52466.1"/>
    <property type="molecule type" value="Genomic_DNA"/>
</dbReference>
<protein>
    <recommendedName>
        <fullName evidence="4">Pentapeptide repeat-containing protein</fullName>
    </recommendedName>
</protein>
<keyword evidence="3" id="KW-1185">Reference proteome</keyword>